<evidence type="ECO:0000256" key="2">
    <source>
        <dbReference type="ARBA" id="ARBA00022448"/>
    </source>
</evidence>
<comment type="similarity">
    <text evidence="1">Belongs to the bacterial solute-binding protein 1 family.</text>
</comment>
<proteinExistence type="inferred from homology"/>
<dbReference type="EMBL" id="WAGX01000005">
    <property type="protein sequence ID" value="KAB1438134.1"/>
    <property type="molecule type" value="Genomic_DNA"/>
</dbReference>
<keyword evidence="5" id="KW-1185">Reference proteome</keyword>
<dbReference type="GO" id="GO:0055052">
    <property type="term" value="C:ATP-binding cassette (ABC) transporter complex, substrate-binding subunit-containing"/>
    <property type="evidence" value="ECO:0007669"/>
    <property type="project" value="TreeGrafter"/>
</dbReference>
<dbReference type="Proteomes" id="UP000461768">
    <property type="component" value="Unassembled WGS sequence"/>
</dbReference>
<dbReference type="Pfam" id="PF01547">
    <property type="entry name" value="SBP_bac_1"/>
    <property type="match status" value="1"/>
</dbReference>
<dbReference type="GO" id="GO:0042956">
    <property type="term" value="P:maltodextrin transmembrane transport"/>
    <property type="evidence" value="ECO:0007669"/>
    <property type="project" value="TreeGrafter"/>
</dbReference>
<dbReference type="GO" id="GO:0015768">
    <property type="term" value="P:maltose transport"/>
    <property type="evidence" value="ECO:0007669"/>
    <property type="project" value="TreeGrafter"/>
</dbReference>
<gene>
    <name evidence="4" type="ORF">F7O84_11280</name>
</gene>
<name>A0A7V7QK50_9FIRM</name>
<dbReference type="PANTHER" id="PTHR30061">
    <property type="entry name" value="MALTOSE-BINDING PERIPLASMIC PROTEIN"/>
    <property type="match status" value="1"/>
</dbReference>
<dbReference type="GO" id="GO:1901982">
    <property type="term" value="F:maltose binding"/>
    <property type="evidence" value="ECO:0007669"/>
    <property type="project" value="TreeGrafter"/>
</dbReference>
<keyword evidence="2" id="KW-0813">Transport</keyword>
<dbReference type="SUPFAM" id="SSF53850">
    <property type="entry name" value="Periplasmic binding protein-like II"/>
    <property type="match status" value="1"/>
</dbReference>
<dbReference type="InterPro" id="IPR006059">
    <property type="entry name" value="SBP"/>
</dbReference>
<organism evidence="4 5">
    <name type="scientific">Candidatus Galacturonatibacter soehngenii</name>
    <dbReference type="NCBI Taxonomy" id="2307010"/>
    <lineage>
        <taxon>Bacteria</taxon>
        <taxon>Bacillati</taxon>
        <taxon>Bacillota</taxon>
        <taxon>Clostridia</taxon>
        <taxon>Lachnospirales</taxon>
        <taxon>Lachnospiraceae</taxon>
        <taxon>Candidatus Galacturonatibacter</taxon>
    </lineage>
</organism>
<dbReference type="PROSITE" id="PS51257">
    <property type="entry name" value="PROKAR_LIPOPROTEIN"/>
    <property type="match status" value="1"/>
</dbReference>
<reference evidence="4 5" key="1">
    <citation type="submission" date="2019-09" db="EMBL/GenBank/DDBJ databases">
        <authorList>
            <person name="Valk L.C."/>
        </authorList>
    </citation>
    <scope>NUCLEOTIDE SEQUENCE [LARGE SCALE GENOMIC DNA]</scope>
    <source>
        <strain evidence="4">GalUA</strain>
    </source>
</reference>
<dbReference type="AlphaFoldDB" id="A0A7V7QK50"/>
<dbReference type="SUPFAM" id="SSF63829">
    <property type="entry name" value="Calcium-dependent phosphotriesterase"/>
    <property type="match status" value="1"/>
</dbReference>
<reference evidence="4 5" key="2">
    <citation type="submission" date="2020-02" db="EMBL/GenBank/DDBJ databases">
        <title>Candidatus Galacturonibacter soehngenii shows hetero-acetogenic catabolism of galacturonic acid but lacks a canonical carbon monoxide dehydrogenase/acetyl-CoA synthase complex.</title>
        <authorList>
            <person name="Diender M."/>
            <person name="Stouten G.R."/>
            <person name="Petersen J.F."/>
            <person name="Nielsen P.H."/>
            <person name="Dueholm M.S."/>
            <person name="Pronk J.T."/>
            <person name="Van Loosdrecht M.C.M."/>
        </authorList>
    </citation>
    <scope>NUCLEOTIDE SEQUENCE [LARGE SCALE GENOMIC DNA]</scope>
    <source>
        <strain evidence="4">GalUA</strain>
    </source>
</reference>
<dbReference type="Gene3D" id="3.40.190.10">
    <property type="entry name" value="Periplasmic binding protein-like II"/>
    <property type="match status" value="1"/>
</dbReference>
<comment type="caution">
    <text evidence="4">The sequence shown here is derived from an EMBL/GenBank/DDBJ whole genome shotgun (WGS) entry which is preliminary data.</text>
</comment>
<dbReference type="OrthoDB" id="2081033at2"/>
<sequence>MIKKNLGGSKVKRKKMISIFLMMVCILITLSGCKSKAVSSEAENNLSGKNESGALGRYVESDFTLPKECEGENLTAVVKGITGGLEIYTYSVEEASYYCYTQKEDGNFERTKQTWILQEGSDGNFVQLENIFYGEDNELYAYYTVYGEGWSGSMIVKVDSSRESAQKIELPILEEKAKEREGYIRYNSIASARVLKNGYYVISEDMLGSIYILDSSGAEITRLNTYGDASSDHFIAPFTVFENKVITINETGDKVIVYNAEEQKIEREIETEGYSADSILAATSDGTIYICGEDGISKLSPEGTLWENIVDGSLSSLNTPSVYLNNFFTGSIENDKVIFYCFVHDSGDGSGNNKILQFIYDSTIPSVPTKQLTIYSLKENNTVRQAITQYQKENTDVKVTYNVAIQDEGSATVDDYIKALNTELLAGKGADLLILDGLPKDSYIEKGVLVDMSKLITTQLENETLSKSMLQKYLQDKIYCIPTRFEAPFVFGNEEAVKAAQSLKTLREYSEKQTDERVTTALTASAMTKYLLSFYYPEIVSDEGVIKEEALGDLLLQVKQTMEHASEGEIDLAQQQELDDRRSMNNSIIMNSSAYLSIDKIKLGMGNLQDAVGMMIPFEIIDKKQYSYDTRMNTFTPLGMVGINSASDNIELAEGFIELMLSEKIQSVNLYDGFPVNQKSLQTWMEEERNDIMVGGSLETSDGSIDLEAEWPEKEQRANFYQMLLSLNTPIETDDILINKVVEEASKFYDGTASKDETVHNILSGISTYLAE</sequence>
<evidence type="ECO:0000256" key="3">
    <source>
        <dbReference type="ARBA" id="ARBA00022729"/>
    </source>
</evidence>
<dbReference type="PANTHER" id="PTHR30061:SF50">
    <property type="entry name" value="MALTOSE_MALTODEXTRIN-BINDING PERIPLASMIC PROTEIN"/>
    <property type="match status" value="1"/>
</dbReference>
<accession>A0A7V7QK50</accession>
<evidence type="ECO:0000313" key="4">
    <source>
        <dbReference type="EMBL" id="KAB1438134.1"/>
    </source>
</evidence>
<keyword evidence="3" id="KW-0732">Signal</keyword>
<evidence type="ECO:0000313" key="5">
    <source>
        <dbReference type="Proteomes" id="UP000461768"/>
    </source>
</evidence>
<protein>
    <submittedName>
        <fullName evidence="4">Carbohydrate ABC transporter substrate-binding protein</fullName>
    </submittedName>
</protein>
<evidence type="ECO:0000256" key="1">
    <source>
        <dbReference type="ARBA" id="ARBA00008520"/>
    </source>
</evidence>